<feature type="non-terminal residue" evidence="1">
    <location>
        <position position="69"/>
    </location>
</feature>
<organism evidence="1">
    <name type="scientific">Lepeophtheirus salmonis</name>
    <name type="common">Salmon louse</name>
    <name type="synonym">Caligus salmonis</name>
    <dbReference type="NCBI Taxonomy" id="72036"/>
    <lineage>
        <taxon>Eukaryota</taxon>
        <taxon>Metazoa</taxon>
        <taxon>Ecdysozoa</taxon>
        <taxon>Arthropoda</taxon>
        <taxon>Crustacea</taxon>
        <taxon>Multicrustacea</taxon>
        <taxon>Hexanauplia</taxon>
        <taxon>Copepoda</taxon>
        <taxon>Siphonostomatoida</taxon>
        <taxon>Caligidae</taxon>
        <taxon>Lepeophtheirus</taxon>
    </lineage>
</organism>
<dbReference type="EMBL" id="HACA01010860">
    <property type="protein sequence ID" value="CDW28221.1"/>
    <property type="molecule type" value="Transcribed_RNA"/>
</dbReference>
<name>A0A0K2TS34_LEPSM</name>
<proteinExistence type="predicted"/>
<sequence>MLIIFYACTKNGRVKLSIKKSHNLAVIMQKLTLIHSLHFAAQHITVNFLRFLQGKKSFNQMFFPHHIKM</sequence>
<reference evidence="1" key="1">
    <citation type="submission" date="2014-05" db="EMBL/GenBank/DDBJ databases">
        <authorList>
            <person name="Chronopoulou M."/>
        </authorList>
    </citation>
    <scope>NUCLEOTIDE SEQUENCE</scope>
    <source>
        <tissue evidence="1">Whole organism</tissue>
    </source>
</reference>
<accession>A0A0K2TS34</accession>
<evidence type="ECO:0000313" key="1">
    <source>
        <dbReference type="EMBL" id="CDW28221.1"/>
    </source>
</evidence>
<protein>
    <submittedName>
        <fullName evidence="1">Uncharacterized protein</fullName>
    </submittedName>
</protein>
<dbReference type="AlphaFoldDB" id="A0A0K2TS34"/>